<accession>A0A0G0Z3Q9</accession>
<evidence type="ECO:0000259" key="1">
    <source>
        <dbReference type="Pfam" id="PF01593"/>
    </source>
</evidence>
<dbReference type="InterPro" id="IPR002937">
    <property type="entry name" value="Amino_oxidase"/>
</dbReference>
<dbReference type="AlphaFoldDB" id="A0A0G0Z3Q9"/>
<feature type="domain" description="Amine oxidase" evidence="1">
    <location>
        <begin position="10"/>
        <end position="413"/>
    </location>
</feature>
<dbReference type="PANTHER" id="PTHR42923:SF46">
    <property type="entry name" value="AMINE OXIDASE"/>
    <property type="match status" value="1"/>
</dbReference>
<sequence length="418" mass="47985">MKIAVIGGGFTGLACALALVEKGVDVVLYEEASTLGGLAGGVRKNNWKWSLEYFYHHIFTNDREILGLAKDVEAETLIKNPVTTSFLNKKEVQLDSPLSVLKFSGLSVFGRLRMGVGLAILKLIPNGLFLEKYRVVDLLPRLIGKEGYRVIWEKLLKAKFGPFASTVNMSWFWTRVAKRTKNLGYFEGGFQKLVEKTGEKIIKLGGEIILERKIKRVEKKESGKWLVDDTDFDGVVMTVPAPVMEKILDVEMDPFPKISYLWGQTVMLEINQRLINGYWMNVLEKNWPFLVVVEHTNMIDKKYYGNNRVLYLGNYLPEDSKQLKMSKEDLITMYLPYLRKVNRLFRKKWIKSVAVFRKPFAQPVFPVNYSKELPKIKTKYKGLYLANMSMVYPFDRGTNYAVKMGNDVAKQILSDLKQ</sequence>
<dbReference type="PANTHER" id="PTHR42923">
    <property type="entry name" value="PROTOPORPHYRINOGEN OXIDASE"/>
    <property type="match status" value="1"/>
</dbReference>
<protein>
    <submittedName>
        <fullName evidence="2">Amine oxidase</fullName>
    </submittedName>
</protein>
<dbReference type="InterPro" id="IPR036188">
    <property type="entry name" value="FAD/NAD-bd_sf"/>
</dbReference>
<dbReference type="PROSITE" id="PS51257">
    <property type="entry name" value="PROKAR_LIPOPROTEIN"/>
    <property type="match status" value="1"/>
</dbReference>
<name>A0A0G0Z3Q9_9BACT</name>
<reference evidence="2 3" key="1">
    <citation type="journal article" date="2015" name="Nature">
        <title>rRNA introns, odd ribosomes, and small enigmatic genomes across a large radiation of phyla.</title>
        <authorList>
            <person name="Brown C.T."/>
            <person name="Hug L.A."/>
            <person name="Thomas B.C."/>
            <person name="Sharon I."/>
            <person name="Castelle C.J."/>
            <person name="Singh A."/>
            <person name="Wilkins M.J."/>
            <person name="Williams K.H."/>
            <person name="Banfield J.F."/>
        </authorList>
    </citation>
    <scope>NUCLEOTIDE SEQUENCE [LARGE SCALE GENOMIC DNA]</scope>
</reference>
<dbReference type="Proteomes" id="UP000033854">
    <property type="component" value="Unassembled WGS sequence"/>
</dbReference>
<gene>
    <name evidence="2" type="ORF">UV06_C0001G0133</name>
</gene>
<proteinExistence type="predicted"/>
<organism evidence="2 3">
    <name type="scientific">Candidatus Collierbacteria bacterium GW2011_GWA2_42_17</name>
    <dbReference type="NCBI Taxonomy" id="1618378"/>
    <lineage>
        <taxon>Bacteria</taxon>
        <taxon>Candidatus Collieribacteriota</taxon>
    </lineage>
</organism>
<dbReference type="EMBL" id="LCDA01000001">
    <property type="protein sequence ID" value="KKS43399.1"/>
    <property type="molecule type" value="Genomic_DNA"/>
</dbReference>
<dbReference type="NCBIfam" id="NF005560">
    <property type="entry name" value="PRK07233.1"/>
    <property type="match status" value="1"/>
</dbReference>
<evidence type="ECO:0000313" key="2">
    <source>
        <dbReference type="EMBL" id="KKS43399.1"/>
    </source>
</evidence>
<dbReference type="PRINTS" id="PR00419">
    <property type="entry name" value="ADXRDTASE"/>
</dbReference>
<comment type="caution">
    <text evidence="2">The sequence shown here is derived from an EMBL/GenBank/DDBJ whole genome shotgun (WGS) entry which is preliminary data.</text>
</comment>
<dbReference type="InterPro" id="IPR050464">
    <property type="entry name" value="Zeta_carotene_desat/Oxidored"/>
</dbReference>
<dbReference type="Gene3D" id="3.50.50.60">
    <property type="entry name" value="FAD/NAD(P)-binding domain"/>
    <property type="match status" value="2"/>
</dbReference>
<dbReference type="Pfam" id="PF01593">
    <property type="entry name" value="Amino_oxidase"/>
    <property type="match status" value="1"/>
</dbReference>
<dbReference type="SUPFAM" id="SSF51905">
    <property type="entry name" value="FAD/NAD(P)-binding domain"/>
    <property type="match status" value="1"/>
</dbReference>
<dbReference type="GO" id="GO:0016491">
    <property type="term" value="F:oxidoreductase activity"/>
    <property type="evidence" value="ECO:0007669"/>
    <property type="project" value="InterPro"/>
</dbReference>
<evidence type="ECO:0000313" key="3">
    <source>
        <dbReference type="Proteomes" id="UP000033854"/>
    </source>
</evidence>